<accession>A0ABS4JLD4</accession>
<sequence>MAGKLEANGLWESSRMMLPEHKAAILRAGREQHRQMKPILDPQEMEEIERLLDQSLRSHVQVTLRIYGEYETRELRGIVTSIHTHSREIKLQWQDGWEWIRIKEILGAYE</sequence>
<dbReference type="Proteomes" id="UP001519288">
    <property type="component" value="Unassembled WGS sequence"/>
</dbReference>
<dbReference type="EMBL" id="JAGGLD010000009">
    <property type="protein sequence ID" value="MBP2002503.1"/>
    <property type="molecule type" value="Genomic_DNA"/>
</dbReference>
<dbReference type="PANTHER" id="PTHR40051:SF1">
    <property type="entry name" value="YOLD-LIKE FAMILY PROTEIN"/>
    <property type="match status" value="1"/>
</dbReference>
<dbReference type="PANTHER" id="PTHR40051">
    <property type="entry name" value="IG HYPOTHETICAL 15966"/>
    <property type="match status" value="1"/>
</dbReference>
<reference evidence="1 2" key="1">
    <citation type="submission" date="2021-03" db="EMBL/GenBank/DDBJ databases">
        <title>Genomic Encyclopedia of Type Strains, Phase IV (KMG-IV): sequencing the most valuable type-strain genomes for metagenomic binning, comparative biology and taxonomic classification.</title>
        <authorList>
            <person name="Goeker M."/>
        </authorList>
    </citation>
    <scope>NUCLEOTIDE SEQUENCE [LARGE SCALE GENOMIC DNA]</scope>
    <source>
        <strain evidence="1 2">DSM 26806</strain>
    </source>
</reference>
<organism evidence="1 2">
    <name type="scientific">Paenibacillus shirakamiensis</name>
    <dbReference type="NCBI Taxonomy" id="1265935"/>
    <lineage>
        <taxon>Bacteria</taxon>
        <taxon>Bacillati</taxon>
        <taxon>Bacillota</taxon>
        <taxon>Bacilli</taxon>
        <taxon>Bacillales</taxon>
        <taxon>Paenibacillaceae</taxon>
        <taxon>Paenibacillus</taxon>
    </lineage>
</organism>
<dbReference type="InterPro" id="IPR014962">
    <property type="entry name" value="YolD"/>
</dbReference>
<proteinExistence type="predicted"/>
<gene>
    <name evidence="1" type="ORF">J2Z69_003589</name>
</gene>
<comment type="caution">
    <text evidence="1">The sequence shown here is derived from an EMBL/GenBank/DDBJ whole genome shotgun (WGS) entry which is preliminary data.</text>
</comment>
<name>A0ABS4JLD4_9BACL</name>
<evidence type="ECO:0008006" key="3">
    <source>
        <dbReference type="Google" id="ProtNLM"/>
    </source>
</evidence>
<protein>
    <recommendedName>
        <fullName evidence="3">YolD-like family protein</fullName>
    </recommendedName>
</protein>
<dbReference type="RefSeq" id="WP_209865679.1">
    <property type="nucleotide sequence ID" value="NZ_JAGGLD010000009.1"/>
</dbReference>
<evidence type="ECO:0000313" key="1">
    <source>
        <dbReference type="EMBL" id="MBP2002503.1"/>
    </source>
</evidence>
<evidence type="ECO:0000313" key="2">
    <source>
        <dbReference type="Proteomes" id="UP001519288"/>
    </source>
</evidence>
<dbReference type="Pfam" id="PF08863">
    <property type="entry name" value="YolD"/>
    <property type="match status" value="1"/>
</dbReference>
<keyword evidence="2" id="KW-1185">Reference proteome</keyword>